<dbReference type="EMBL" id="CP002455">
    <property type="protein sequence ID" value="ADX67181.1"/>
    <property type="molecule type" value="Genomic_DNA"/>
</dbReference>
<dbReference type="eggNOG" id="COG3258">
    <property type="taxonomic scope" value="Bacteria"/>
</dbReference>
<proteinExistence type="predicted"/>
<evidence type="ECO:0000259" key="1">
    <source>
        <dbReference type="Pfam" id="PF11845"/>
    </source>
</evidence>
<dbReference type="OrthoDB" id="1494333at2"/>
<sequence length="198" mass="22855">MKRIIACLIFSYLLLFSCDQKQEKKQIEKEELSALRDSADSIATKAQILLMKNVSNAISKGGTEYAVEFCNTNAAFLTNSLADKYHITLKRITNKPRNPDNGLQTTTDKKVFENFSINKDLQDSLLQQEQGYVYYKRINLAMPTCIKCHGNVGEDIDNNTYQKIKSHYPSDQAIGYRLNDYRALWKIEYNKKTFTRLE</sequence>
<accession>F0NYX9</accession>
<dbReference type="RefSeq" id="WP_013597573.1">
    <property type="nucleotide sequence ID" value="NC_015144.1"/>
</dbReference>
<gene>
    <name evidence="2" type="ordered locus">Weevi_0462</name>
</gene>
<dbReference type="Proteomes" id="UP000008641">
    <property type="component" value="Chromosome"/>
</dbReference>
<evidence type="ECO:0000313" key="3">
    <source>
        <dbReference type="Proteomes" id="UP000008641"/>
    </source>
</evidence>
<organism evidence="2 3">
    <name type="scientific">Weeksella virosa (strain ATCC 43766 / DSM 16922 / JCM 21250 / CCUG 30538 / CDC 9751 / IAM 14551 / NBRC 16016 / NCTC 11634 / CL345/78)</name>
    <dbReference type="NCBI Taxonomy" id="865938"/>
    <lineage>
        <taxon>Bacteria</taxon>
        <taxon>Pseudomonadati</taxon>
        <taxon>Bacteroidota</taxon>
        <taxon>Flavobacteriia</taxon>
        <taxon>Flavobacteriales</taxon>
        <taxon>Weeksellaceae</taxon>
        <taxon>Weeksella</taxon>
    </lineage>
</organism>
<reference evidence="2 3" key="1">
    <citation type="journal article" date="2011" name="Stand. Genomic Sci.">
        <title>Complete genome sequence of Weeksella virosa type strain (9751).</title>
        <authorList>
            <person name="Lang E."/>
            <person name="Teshima H."/>
            <person name="Lucas S."/>
            <person name="Lapidus A."/>
            <person name="Hammon N."/>
            <person name="Deshpande S."/>
            <person name="Nolan M."/>
            <person name="Cheng J.F."/>
            <person name="Pitluck S."/>
            <person name="Liolios K."/>
            <person name="Pagani I."/>
            <person name="Mikhailova N."/>
            <person name="Ivanova N."/>
            <person name="Mavromatis K."/>
            <person name="Pati A."/>
            <person name="Tapia R."/>
            <person name="Han C."/>
            <person name="Goodwin L."/>
            <person name="Chen A."/>
            <person name="Palaniappan K."/>
            <person name="Land M."/>
            <person name="Hauser L."/>
            <person name="Chang Y.J."/>
            <person name="Jeffries C.D."/>
            <person name="Brambilla E.M."/>
            <person name="Kopitz M."/>
            <person name="Rohde M."/>
            <person name="Goker M."/>
            <person name="Tindall B.J."/>
            <person name="Detter J.C."/>
            <person name="Woyke T."/>
            <person name="Bristow J."/>
            <person name="Eisen J.A."/>
            <person name="Markowitz V."/>
            <person name="Hugenholtz P."/>
            <person name="Klenk H.P."/>
            <person name="Kyrpides N.C."/>
        </authorList>
    </citation>
    <scope>NUCLEOTIDE SEQUENCE [LARGE SCALE GENOMIC DNA]</scope>
    <source>
        <strain evidence="3">ATCC 43766 / DSM 16922 / JCM 21250 / NBRC 16016 / NCTC 11634 / CL345/78</strain>
    </source>
</reference>
<dbReference type="HOGENOM" id="CLU_109783_0_0_10"/>
<dbReference type="Pfam" id="PF11845">
    <property type="entry name" value="Tll0287-like"/>
    <property type="match status" value="1"/>
</dbReference>
<keyword evidence="3" id="KW-1185">Reference proteome</keyword>
<protein>
    <recommendedName>
        <fullName evidence="1">Tll0287-like domain-containing protein</fullName>
    </recommendedName>
</protein>
<dbReference type="PROSITE" id="PS51257">
    <property type="entry name" value="PROKAR_LIPOPROTEIN"/>
    <property type="match status" value="1"/>
</dbReference>
<feature type="domain" description="Tll0287-like" evidence="1">
    <location>
        <begin position="28"/>
        <end position="187"/>
    </location>
</feature>
<reference evidence="3" key="2">
    <citation type="journal article" date="2011" name="Stand. Genomic Sci.">
        <title>Complete genome sequence of Weeksella virosa type strain (9751T).</title>
        <authorList>
            <person name="Lang E."/>
            <person name="Teshima H."/>
            <person name="Lucas S."/>
            <person name="Lapidus A."/>
            <person name="Hammon N."/>
            <person name="Deshpande S."/>
            <person name="Nolan M."/>
            <person name="Cheng J."/>
            <person name="Pitluck S."/>
            <person name="Liolios K."/>
            <person name="Pagani I."/>
            <person name="Mikhailova N."/>
            <person name="Ivanova N."/>
            <person name="Mavromatis K."/>
            <person name="Pati A."/>
            <person name="Tapia R."/>
            <person name="Han C."/>
            <person name="Goodwin L."/>
            <person name="Chen A."/>
            <person name="Palaniappan K."/>
            <person name="Land M."/>
            <person name="Hauser L."/>
            <person name="Chang Y."/>
            <person name="Jeffries C."/>
            <person name="Brambilla E."/>
            <person name="Kopitz M."/>
            <person name="Rohde M."/>
            <person name="Goker M."/>
            <person name="Tindall B."/>
            <person name="Detter J."/>
            <person name="Woyke T."/>
            <person name="Bristow J."/>
            <person name="Eisen J."/>
            <person name="Markowitz V."/>
            <person name="Hugenholtz P."/>
            <person name="Klenk H."/>
            <person name="Kyrpides N."/>
        </authorList>
    </citation>
    <scope>NUCLEOTIDE SEQUENCE [LARGE SCALE GENOMIC DNA]</scope>
    <source>
        <strain evidence="3">ATCC 43766 / DSM 16922 / JCM 21250 / NBRC 16016 / NCTC 11634 / CL345/78</strain>
    </source>
</reference>
<dbReference type="KEGG" id="wvi:Weevi_0462"/>
<dbReference type="STRING" id="865938.Weevi_0462"/>
<dbReference type="InterPro" id="IPR021796">
    <property type="entry name" value="Tll0287-like_dom"/>
</dbReference>
<dbReference type="AlphaFoldDB" id="F0NYX9"/>
<name>F0NYX9_WEEVC</name>
<evidence type="ECO:0000313" key="2">
    <source>
        <dbReference type="EMBL" id="ADX67181.1"/>
    </source>
</evidence>